<feature type="compositionally biased region" description="Basic and acidic residues" evidence="1">
    <location>
        <begin position="223"/>
        <end position="241"/>
    </location>
</feature>
<feature type="region of interest" description="Disordered" evidence="1">
    <location>
        <begin position="81"/>
        <end position="124"/>
    </location>
</feature>
<name>A0A2C5XSP6_9HYPO</name>
<dbReference type="OrthoDB" id="4927509at2759"/>
<protein>
    <submittedName>
        <fullName evidence="2">Uncharacterized protein</fullName>
    </submittedName>
</protein>
<feature type="region of interest" description="Disordered" evidence="1">
    <location>
        <begin position="223"/>
        <end position="262"/>
    </location>
</feature>
<proteinExistence type="predicted"/>
<keyword evidence="3" id="KW-1185">Reference proteome</keyword>
<dbReference type="EMBL" id="NJET01000202">
    <property type="protein sequence ID" value="PHH59487.1"/>
    <property type="molecule type" value="Genomic_DNA"/>
</dbReference>
<reference evidence="2 3" key="1">
    <citation type="submission" date="2017-06" db="EMBL/GenBank/DDBJ databases">
        <title>Ant-infecting Ophiocordyceps genomes reveal a high diversity of potential behavioral manipulation genes and a possible major role for enterotoxins.</title>
        <authorList>
            <person name="De Bekker C."/>
            <person name="Evans H.C."/>
            <person name="Brachmann A."/>
            <person name="Hughes D.P."/>
        </authorList>
    </citation>
    <scope>NUCLEOTIDE SEQUENCE [LARGE SCALE GENOMIC DNA]</scope>
    <source>
        <strain evidence="2 3">Map64</strain>
    </source>
</reference>
<organism evidence="2 3">
    <name type="scientific">Ophiocordyceps australis</name>
    <dbReference type="NCBI Taxonomy" id="1399860"/>
    <lineage>
        <taxon>Eukaryota</taxon>
        <taxon>Fungi</taxon>
        <taxon>Dikarya</taxon>
        <taxon>Ascomycota</taxon>
        <taxon>Pezizomycotina</taxon>
        <taxon>Sordariomycetes</taxon>
        <taxon>Hypocreomycetidae</taxon>
        <taxon>Hypocreales</taxon>
        <taxon>Ophiocordycipitaceae</taxon>
        <taxon>Ophiocordyceps</taxon>
    </lineage>
</organism>
<feature type="region of interest" description="Disordered" evidence="1">
    <location>
        <begin position="1"/>
        <end position="33"/>
    </location>
</feature>
<comment type="caution">
    <text evidence="2">The sequence shown here is derived from an EMBL/GenBank/DDBJ whole genome shotgun (WGS) entry which is preliminary data.</text>
</comment>
<feature type="compositionally biased region" description="Polar residues" evidence="1">
    <location>
        <begin position="1"/>
        <end position="18"/>
    </location>
</feature>
<dbReference type="STRING" id="1399860.A0A2C5XSP6"/>
<feature type="compositionally biased region" description="Basic residues" evidence="1">
    <location>
        <begin position="251"/>
        <end position="260"/>
    </location>
</feature>
<feature type="compositionally biased region" description="Basic residues" evidence="1">
    <location>
        <begin position="90"/>
        <end position="108"/>
    </location>
</feature>
<gene>
    <name evidence="2" type="ORF">CDD81_3154</name>
</gene>
<evidence type="ECO:0000313" key="2">
    <source>
        <dbReference type="EMBL" id="PHH59487.1"/>
    </source>
</evidence>
<accession>A0A2C5XSP6</accession>
<dbReference type="AlphaFoldDB" id="A0A2C5XSP6"/>
<dbReference type="Proteomes" id="UP000226192">
    <property type="component" value="Unassembled WGS sequence"/>
</dbReference>
<sequence>MVGSISSLVRGNHNQTAQARGGGSNPIQPRLGTGANVIDVKSLPRGFFRGRRARGGIRGRGGFRGRGGAFAAAGGGAAGAGGIQEFRPGGRARGRGARGRGRGRGRRGGFKDGDGFQGGGGDQADPFKVMDKVELEFDQAVTYGVATRYNPSLTLESLSSLIPAAPSPTPGCLESTVLRNLSFLGMSEGAGTPLGHAGHNTAKHLVENGVHFFASLAEKEWAEEHLQETRRPKPADDHLDQDAQGSDGQAKHKASKRRYIRGPDEAVRNAIINSAVEGKYEKPLYATDPVGTARALHLRSETYSNKDIEQFEEKLVSLIHRAKTGNKTARPRT</sequence>
<evidence type="ECO:0000256" key="1">
    <source>
        <dbReference type="SAM" id="MobiDB-lite"/>
    </source>
</evidence>
<evidence type="ECO:0000313" key="3">
    <source>
        <dbReference type="Proteomes" id="UP000226192"/>
    </source>
</evidence>